<organism evidence="1 2">
    <name type="scientific">Microbacterium gilvum</name>
    <dbReference type="NCBI Taxonomy" id="1336204"/>
    <lineage>
        <taxon>Bacteria</taxon>
        <taxon>Bacillati</taxon>
        <taxon>Actinomycetota</taxon>
        <taxon>Actinomycetes</taxon>
        <taxon>Micrococcales</taxon>
        <taxon>Microbacteriaceae</taxon>
        <taxon>Microbacterium</taxon>
    </lineage>
</organism>
<dbReference type="RefSeq" id="WP_345438364.1">
    <property type="nucleotide sequence ID" value="NZ_BAABKO010000003.1"/>
</dbReference>
<accession>A0ABP9A8A1</accession>
<protein>
    <submittedName>
        <fullName evidence="1">Uncharacterized protein</fullName>
    </submittedName>
</protein>
<evidence type="ECO:0000313" key="1">
    <source>
        <dbReference type="EMBL" id="GAA4774326.1"/>
    </source>
</evidence>
<keyword evidence="2" id="KW-1185">Reference proteome</keyword>
<sequence>MSRKKCAACGRADGQMMATVWIGEKRANYCHDDDGDCYSPATWAGYPEMREPSPMI</sequence>
<dbReference type="Proteomes" id="UP001501645">
    <property type="component" value="Unassembled WGS sequence"/>
</dbReference>
<gene>
    <name evidence="1" type="ORF">GCM10023351_18400</name>
</gene>
<name>A0ABP9A8A1_9MICO</name>
<dbReference type="EMBL" id="BAABKO010000003">
    <property type="protein sequence ID" value="GAA4774326.1"/>
    <property type="molecule type" value="Genomic_DNA"/>
</dbReference>
<comment type="caution">
    <text evidence="1">The sequence shown here is derived from an EMBL/GenBank/DDBJ whole genome shotgun (WGS) entry which is preliminary data.</text>
</comment>
<evidence type="ECO:0000313" key="2">
    <source>
        <dbReference type="Proteomes" id="UP001501645"/>
    </source>
</evidence>
<proteinExistence type="predicted"/>
<reference evidence="2" key="1">
    <citation type="journal article" date="2019" name="Int. J. Syst. Evol. Microbiol.">
        <title>The Global Catalogue of Microorganisms (GCM) 10K type strain sequencing project: providing services to taxonomists for standard genome sequencing and annotation.</title>
        <authorList>
            <consortium name="The Broad Institute Genomics Platform"/>
            <consortium name="The Broad Institute Genome Sequencing Center for Infectious Disease"/>
            <person name="Wu L."/>
            <person name="Ma J."/>
        </authorList>
    </citation>
    <scope>NUCLEOTIDE SEQUENCE [LARGE SCALE GENOMIC DNA]</scope>
    <source>
        <strain evidence="2">JCM 18537</strain>
    </source>
</reference>